<dbReference type="EMBL" id="SNXE01000002">
    <property type="protein sequence ID" value="TDP11667.1"/>
    <property type="molecule type" value="Genomic_DNA"/>
</dbReference>
<protein>
    <recommendedName>
        <fullName evidence="4">Phosphoglycerate mutase</fullName>
    </recommendedName>
</protein>
<reference evidence="2 3" key="1">
    <citation type="submission" date="2019-03" db="EMBL/GenBank/DDBJ databases">
        <title>Genomic Encyclopedia of Type Strains, Phase IV (KMG-IV): sequencing the most valuable type-strain genomes for metagenomic binning, comparative biology and taxonomic classification.</title>
        <authorList>
            <person name="Goeker M."/>
        </authorList>
    </citation>
    <scope>NUCLEOTIDE SEQUENCE [LARGE SCALE GENOMIC DNA]</scope>
    <source>
        <strain evidence="2 3">DSM 25082</strain>
    </source>
</reference>
<feature type="region of interest" description="Disordered" evidence="1">
    <location>
        <begin position="1"/>
        <end position="31"/>
    </location>
</feature>
<comment type="caution">
    <text evidence="2">The sequence shown here is derived from an EMBL/GenBank/DDBJ whole genome shotgun (WGS) entry which is preliminary data.</text>
</comment>
<evidence type="ECO:0000313" key="3">
    <source>
        <dbReference type="Proteomes" id="UP000295357"/>
    </source>
</evidence>
<dbReference type="AlphaFoldDB" id="A0A4R6N8W1"/>
<dbReference type="Proteomes" id="UP000295357">
    <property type="component" value="Unassembled WGS sequence"/>
</dbReference>
<gene>
    <name evidence="2" type="ORF">DFR39_10238</name>
</gene>
<name>A0A4R6N8W1_9BURK</name>
<accession>A0A4R6N8W1</accession>
<sequence>MSGPWQPNEDWVTPQSAAPDSGATIRGPRDNHSMHLMIPHASALGEAATQALQTLNLPRLAELLGRLEPVAQLGSDEYALQLPHELALARLWGWPTETPPALAVAQARADGIAVGEWAWALLTPLHLSVGSDQVTALDPAALALNEAESRAFFEALAWLFPAEEGWQRAWGAPGRWYVAHADLAGLVSASLDRVINRNVDPWMPEARRLRTLQNELQMALHGHALNDAREARGALPLNSVWISGCGLALPQTPQPELRLDERLREPLLAQDWAAWAEAWVALDAGPVAEALERVRAGQPLRLTLAGERLAREFAPRAPATGLGGLWQRLAGPRPAAVLPLLEAL</sequence>
<organism evidence="2 3">
    <name type="scientific">Roseateles asaccharophilus</name>
    <dbReference type="NCBI Taxonomy" id="582607"/>
    <lineage>
        <taxon>Bacteria</taxon>
        <taxon>Pseudomonadati</taxon>
        <taxon>Pseudomonadota</taxon>
        <taxon>Betaproteobacteria</taxon>
        <taxon>Burkholderiales</taxon>
        <taxon>Sphaerotilaceae</taxon>
        <taxon>Roseateles</taxon>
    </lineage>
</organism>
<keyword evidence="3" id="KW-1185">Reference proteome</keyword>
<proteinExistence type="predicted"/>
<evidence type="ECO:0000313" key="2">
    <source>
        <dbReference type="EMBL" id="TDP11667.1"/>
    </source>
</evidence>
<evidence type="ECO:0000256" key="1">
    <source>
        <dbReference type="SAM" id="MobiDB-lite"/>
    </source>
</evidence>
<evidence type="ECO:0008006" key="4">
    <source>
        <dbReference type="Google" id="ProtNLM"/>
    </source>
</evidence>